<dbReference type="PANTHER" id="PTHR43335">
    <property type="entry name" value="ABC TRANSPORTER, ATP-BINDING PROTEIN"/>
    <property type="match status" value="1"/>
</dbReference>
<dbReference type="InterPro" id="IPR017871">
    <property type="entry name" value="ABC_transporter-like_CS"/>
</dbReference>
<sequence length="308" mass="34364">MGSKYALQLQNLTKKIGRTTIIDDITLNIPKGEVFGLLGPNGSGKTTMIRMMAGLMKITKGEIFIHGINIKKDFEGAIKHVGAIVENPELYKFLTGYQNLQHYARMVPGISEERIKEAASLVKLDQRIYDKVDTYSLGMRQRLGVAQALLHRPSVLILDEPTNGLDPAGIRELRDYLRHLTDTEGTTVVVSSHMLLEMELLCDRLAIIRNGRLLDEGHIKDLIHSDDQVPVRFNVDDKSRIHDILSQVNSKAKYKQIMDGFEITLSKEEIAVVNAALVANGIKVYGINPVTKTLEDSFLQITGDGEDE</sequence>
<dbReference type="SMART" id="SM00382">
    <property type="entry name" value="AAA"/>
    <property type="match status" value="1"/>
</dbReference>
<reference evidence="7" key="1">
    <citation type="journal article" date="2019" name="Int. J. Syst. Evol. Microbiol.">
        <title>The Global Catalogue of Microorganisms (GCM) 10K type strain sequencing project: providing services to taxonomists for standard genome sequencing and annotation.</title>
        <authorList>
            <consortium name="The Broad Institute Genomics Platform"/>
            <consortium name="The Broad Institute Genome Sequencing Center for Infectious Disease"/>
            <person name="Wu L."/>
            <person name="Ma J."/>
        </authorList>
    </citation>
    <scope>NUCLEOTIDE SEQUENCE [LARGE SCALE GENOMIC DNA]</scope>
    <source>
        <strain evidence="7">CGMCC 1.16305</strain>
    </source>
</reference>
<dbReference type="InterPro" id="IPR003593">
    <property type="entry name" value="AAA+_ATPase"/>
</dbReference>
<keyword evidence="4 6" id="KW-0067">ATP-binding</keyword>
<comment type="similarity">
    <text evidence="1">Belongs to the ABC transporter superfamily.</text>
</comment>
<evidence type="ECO:0000256" key="3">
    <source>
        <dbReference type="ARBA" id="ARBA00022741"/>
    </source>
</evidence>
<gene>
    <name evidence="6" type="ORF">ACFQRG_02325</name>
</gene>
<keyword evidence="7" id="KW-1185">Reference proteome</keyword>
<proteinExistence type="inferred from homology"/>
<dbReference type="InterPro" id="IPR027417">
    <property type="entry name" value="P-loop_NTPase"/>
</dbReference>
<organism evidence="6 7">
    <name type="scientific">Scopulibacillus cellulosilyticus</name>
    <dbReference type="NCBI Taxonomy" id="2665665"/>
    <lineage>
        <taxon>Bacteria</taxon>
        <taxon>Bacillati</taxon>
        <taxon>Bacillota</taxon>
        <taxon>Bacilli</taxon>
        <taxon>Bacillales</taxon>
        <taxon>Sporolactobacillaceae</taxon>
        <taxon>Scopulibacillus</taxon>
    </lineage>
</organism>
<dbReference type="GO" id="GO:0005524">
    <property type="term" value="F:ATP binding"/>
    <property type="evidence" value="ECO:0007669"/>
    <property type="project" value="UniProtKB-KW"/>
</dbReference>
<dbReference type="PANTHER" id="PTHR43335:SF4">
    <property type="entry name" value="ABC TRANSPORTER, ATP-BINDING PROTEIN"/>
    <property type="match status" value="1"/>
</dbReference>
<evidence type="ECO:0000313" key="7">
    <source>
        <dbReference type="Proteomes" id="UP001596505"/>
    </source>
</evidence>
<feature type="domain" description="ABC transporter" evidence="5">
    <location>
        <begin position="7"/>
        <end position="235"/>
    </location>
</feature>
<dbReference type="Gene3D" id="3.40.50.300">
    <property type="entry name" value="P-loop containing nucleotide triphosphate hydrolases"/>
    <property type="match status" value="1"/>
</dbReference>
<dbReference type="SUPFAM" id="SSF52540">
    <property type="entry name" value="P-loop containing nucleoside triphosphate hydrolases"/>
    <property type="match status" value="1"/>
</dbReference>
<accession>A0ABW2PVV4</accession>
<keyword evidence="2" id="KW-0813">Transport</keyword>
<dbReference type="EMBL" id="JBHTCO010000002">
    <property type="protein sequence ID" value="MFC7391830.1"/>
    <property type="molecule type" value="Genomic_DNA"/>
</dbReference>
<keyword evidence="3" id="KW-0547">Nucleotide-binding</keyword>
<dbReference type="Pfam" id="PF00005">
    <property type="entry name" value="ABC_tran"/>
    <property type="match status" value="1"/>
</dbReference>
<protein>
    <submittedName>
        <fullName evidence="6">ABC transporter ATP-binding protein</fullName>
    </submittedName>
</protein>
<dbReference type="PROSITE" id="PS00211">
    <property type="entry name" value="ABC_TRANSPORTER_1"/>
    <property type="match status" value="1"/>
</dbReference>
<comment type="caution">
    <text evidence="6">The sequence shown here is derived from an EMBL/GenBank/DDBJ whole genome shotgun (WGS) entry which is preliminary data.</text>
</comment>
<evidence type="ECO:0000313" key="6">
    <source>
        <dbReference type="EMBL" id="MFC7391830.1"/>
    </source>
</evidence>
<evidence type="ECO:0000256" key="1">
    <source>
        <dbReference type="ARBA" id="ARBA00005417"/>
    </source>
</evidence>
<name>A0ABW2PVV4_9BACL</name>
<evidence type="ECO:0000256" key="2">
    <source>
        <dbReference type="ARBA" id="ARBA00022448"/>
    </source>
</evidence>
<dbReference type="RefSeq" id="WP_380963206.1">
    <property type="nucleotide sequence ID" value="NZ_JBHTCO010000002.1"/>
</dbReference>
<dbReference type="InterPro" id="IPR003439">
    <property type="entry name" value="ABC_transporter-like_ATP-bd"/>
</dbReference>
<evidence type="ECO:0000259" key="5">
    <source>
        <dbReference type="PROSITE" id="PS50893"/>
    </source>
</evidence>
<evidence type="ECO:0000256" key="4">
    <source>
        <dbReference type="ARBA" id="ARBA00022840"/>
    </source>
</evidence>
<dbReference type="PROSITE" id="PS50893">
    <property type="entry name" value="ABC_TRANSPORTER_2"/>
    <property type="match status" value="1"/>
</dbReference>
<dbReference type="Proteomes" id="UP001596505">
    <property type="component" value="Unassembled WGS sequence"/>
</dbReference>